<dbReference type="GO" id="GO:0016747">
    <property type="term" value="F:acyltransferase activity, transferring groups other than amino-acyl groups"/>
    <property type="evidence" value="ECO:0007669"/>
    <property type="project" value="InterPro"/>
</dbReference>
<name>A0A365YMX9_9MICC</name>
<dbReference type="Proteomes" id="UP000252167">
    <property type="component" value="Unassembled WGS sequence"/>
</dbReference>
<feature type="domain" description="N-acetyltransferase" evidence="1">
    <location>
        <begin position="45"/>
        <end position="225"/>
    </location>
</feature>
<evidence type="ECO:0000313" key="3">
    <source>
        <dbReference type="Proteomes" id="UP000252167"/>
    </source>
</evidence>
<dbReference type="Gene3D" id="3.40.630.30">
    <property type="match status" value="1"/>
</dbReference>
<dbReference type="Pfam" id="PF00583">
    <property type="entry name" value="Acetyltransf_1"/>
    <property type="match status" value="1"/>
</dbReference>
<accession>A0A365YMX9</accession>
<dbReference type="PROSITE" id="PS51186">
    <property type="entry name" value="GNAT"/>
    <property type="match status" value="1"/>
</dbReference>
<dbReference type="InterPro" id="IPR000182">
    <property type="entry name" value="GNAT_dom"/>
</dbReference>
<sequence length="227" mass="25490">MALPSPRGFRYFRRRLLRLMLRPRCDGSKQIRRLPDEKQAGRMSIEIFPADAERLNDIRQIFGMTGDPSWCKCQYFIDENWNQGADANDLALQTQVCTQEVPAGLVAYADGEPAGWVQVGPSTRYPRFKPRGHQAAHSIWALTCFVVRDGYRKRGVARELLRAAIGHARDAGAEFLRARPTDTAINAKNSAGLFTGVLSSFRAEGFEIVNRNHSMTLVQLRLAAEPT</sequence>
<protein>
    <recommendedName>
        <fullName evidence="1">N-acetyltransferase domain-containing protein</fullName>
    </recommendedName>
</protein>
<keyword evidence="3" id="KW-1185">Reference proteome</keyword>
<dbReference type="CDD" id="cd04301">
    <property type="entry name" value="NAT_SF"/>
    <property type="match status" value="1"/>
</dbReference>
<evidence type="ECO:0000313" key="2">
    <source>
        <dbReference type="EMBL" id="RBM03757.1"/>
    </source>
</evidence>
<gene>
    <name evidence="2" type="ORF">C1H84_00145</name>
</gene>
<dbReference type="AlphaFoldDB" id="A0A365YMX9"/>
<dbReference type="SUPFAM" id="SSF55729">
    <property type="entry name" value="Acyl-CoA N-acyltransferases (Nat)"/>
    <property type="match status" value="1"/>
</dbReference>
<evidence type="ECO:0000259" key="1">
    <source>
        <dbReference type="PROSITE" id="PS51186"/>
    </source>
</evidence>
<dbReference type="InterPro" id="IPR016181">
    <property type="entry name" value="Acyl_CoA_acyltransferase"/>
</dbReference>
<comment type="caution">
    <text evidence="2">The sequence shown here is derived from an EMBL/GenBank/DDBJ whole genome shotgun (WGS) entry which is preliminary data.</text>
</comment>
<dbReference type="EMBL" id="POAF01000001">
    <property type="protein sequence ID" value="RBM03757.1"/>
    <property type="molecule type" value="Genomic_DNA"/>
</dbReference>
<proteinExistence type="predicted"/>
<organism evidence="2 3">
    <name type="scientific">Glutamicibacter soli</name>
    <dbReference type="NCBI Taxonomy" id="453836"/>
    <lineage>
        <taxon>Bacteria</taxon>
        <taxon>Bacillati</taxon>
        <taxon>Actinomycetota</taxon>
        <taxon>Actinomycetes</taxon>
        <taxon>Micrococcales</taxon>
        <taxon>Micrococcaceae</taxon>
        <taxon>Glutamicibacter</taxon>
    </lineage>
</organism>
<reference evidence="2 3" key="1">
    <citation type="submission" date="2018-01" db="EMBL/GenBank/DDBJ databases">
        <title>Glutamicibacter soli strain NHPC-3 Whole genome sequence and assembly.</title>
        <authorList>
            <person name="Choudhury P."/>
            <person name="Gupta D."/>
            <person name="Sengupta K."/>
            <person name="Jawed A."/>
            <person name="Sultana N."/>
            <person name="Saha P."/>
        </authorList>
    </citation>
    <scope>NUCLEOTIDE SEQUENCE [LARGE SCALE GENOMIC DNA]</scope>
    <source>
        <strain evidence="2 3">NHPC-3</strain>
    </source>
</reference>